<dbReference type="EMBL" id="UYRU01050079">
    <property type="protein sequence ID" value="VDN10829.1"/>
    <property type="molecule type" value="Genomic_DNA"/>
</dbReference>
<protein>
    <recommendedName>
        <fullName evidence="1">Lens epithelium-derived growth factor integrase-binding domain-containing protein</fullName>
    </recommendedName>
</protein>
<sequence>MLNVEALDYVMSEVSICLLYHSPPSVLETPSAAFKVSTSSITITCLSPIHTHDGKSNSSKVGDPNSAQKQLKELSTEARLLLLDRAIKSTLIQGQEDIQACLRRLESLEKLDVSLPILAKCWTVIETLRKVCVPASLTKLIE</sequence>
<dbReference type="SUPFAM" id="SSF140576">
    <property type="entry name" value="HIV integrase-binding domain"/>
    <property type="match status" value="1"/>
</dbReference>
<evidence type="ECO:0000313" key="2">
    <source>
        <dbReference type="EMBL" id="VDN10829.1"/>
    </source>
</evidence>
<dbReference type="OrthoDB" id="62853at2759"/>
<evidence type="ECO:0000259" key="1">
    <source>
        <dbReference type="Pfam" id="PF11467"/>
    </source>
</evidence>
<dbReference type="InterPro" id="IPR036218">
    <property type="entry name" value="HIVI-bd_sf"/>
</dbReference>
<dbReference type="Gene3D" id="1.20.930.10">
    <property type="entry name" value="Conserved domain common to transcription factors TFIIS, elongin A, CRSP70"/>
    <property type="match status" value="1"/>
</dbReference>
<evidence type="ECO:0000313" key="3">
    <source>
        <dbReference type="Proteomes" id="UP000281553"/>
    </source>
</evidence>
<keyword evidence="3" id="KW-1185">Reference proteome</keyword>
<dbReference type="Proteomes" id="UP000281553">
    <property type="component" value="Unassembled WGS sequence"/>
</dbReference>
<dbReference type="Pfam" id="PF11467">
    <property type="entry name" value="LEDGF"/>
    <property type="match status" value="1"/>
</dbReference>
<feature type="domain" description="Lens epithelium-derived growth factor integrase-binding" evidence="1">
    <location>
        <begin position="77"/>
        <end position="131"/>
    </location>
</feature>
<gene>
    <name evidence="2" type="ORF">DILT_LOCUS6660</name>
</gene>
<reference evidence="2 3" key="1">
    <citation type="submission" date="2018-11" db="EMBL/GenBank/DDBJ databases">
        <authorList>
            <consortium name="Pathogen Informatics"/>
        </authorList>
    </citation>
    <scope>NUCLEOTIDE SEQUENCE [LARGE SCALE GENOMIC DNA]</scope>
</reference>
<name>A0A3P7NNH0_DIBLA</name>
<accession>A0A3P7NNH0</accession>
<dbReference type="AlphaFoldDB" id="A0A3P7NNH0"/>
<dbReference type="InterPro" id="IPR035441">
    <property type="entry name" value="TFIIS/LEDGF_dom_sf"/>
</dbReference>
<organism evidence="2 3">
    <name type="scientific">Dibothriocephalus latus</name>
    <name type="common">Fish tapeworm</name>
    <name type="synonym">Diphyllobothrium latum</name>
    <dbReference type="NCBI Taxonomy" id="60516"/>
    <lineage>
        <taxon>Eukaryota</taxon>
        <taxon>Metazoa</taxon>
        <taxon>Spiralia</taxon>
        <taxon>Lophotrochozoa</taxon>
        <taxon>Platyhelminthes</taxon>
        <taxon>Cestoda</taxon>
        <taxon>Eucestoda</taxon>
        <taxon>Diphyllobothriidea</taxon>
        <taxon>Diphyllobothriidae</taxon>
        <taxon>Dibothriocephalus</taxon>
    </lineage>
</organism>
<dbReference type="InterPro" id="IPR021567">
    <property type="entry name" value="LEDGF_IBD"/>
</dbReference>
<proteinExistence type="predicted"/>